<accession>L0A526</accession>
<feature type="repeat" description="TPR" evidence="3">
    <location>
        <begin position="82"/>
        <end position="115"/>
    </location>
</feature>
<dbReference type="Pfam" id="PF13432">
    <property type="entry name" value="TPR_16"/>
    <property type="match status" value="4"/>
</dbReference>
<feature type="repeat" description="TPR" evidence="3">
    <location>
        <begin position="294"/>
        <end position="327"/>
    </location>
</feature>
<dbReference type="PANTHER" id="PTHR45586">
    <property type="entry name" value="TPR REPEAT-CONTAINING PROTEIN PA4667"/>
    <property type="match status" value="1"/>
</dbReference>
<evidence type="ECO:0000256" key="4">
    <source>
        <dbReference type="SAM" id="SignalP"/>
    </source>
</evidence>
<feature type="repeat" description="TPR" evidence="3">
    <location>
        <begin position="116"/>
        <end position="149"/>
    </location>
</feature>
<dbReference type="Gene3D" id="1.25.40.10">
    <property type="entry name" value="Tetratricopeptide repeat domain"/>
    <property type="match status" value="5"/>
</dbReference>
<dbReference type="InterPro" id="IPR011717">
    <property type="entry name" value="TPR-4"/>
</dbReference>
<keyword evidence="6" id="KW-1185">Reference proteome</keyword>
<dbReference type="STRING" id="937777.Deipe_3541"/>
<proteinExistence type="predicted"/>
<dbReference type="PATRIC" id="fig|937777.3.peg.3551"/>
<organism evidence="5 6">
    <name type="scientific">Deinococcus peraridilitoris (strain DSM 19664 / LMG 22246 / CIP 109416 / KR-200)</name>
    <dbReference type="NCBI Taxonomy" id="937777"/>
    <lineage>
        <taxon>Bacteria</taxon>
        <taxon>Thermotogati</taxon>
        <taxon>Deinococcota</taxon>
        <taxon>Deinococci</taxon>
        <taxon>Deinococcales</taxon>
        <taxon>Deinococcaceae</taxon>
        <taxon>Deinococcus</taxon>
    </lineage>
</organism>
<gene>
    <name evidence="5" type="ordered locus">Deipe_3541</name>
</gene>
<dbReference type="SUPFAM" id="SSF48452">
    <property type="entry name" value="TPR-like"/>
    <property type="match status" value="2"/>
</dbReference>
<dbReference type="Pfam" id="PF07721">
    <property type="entry name" value="TPR_4"/>
    <property type="match status" value="1"/>
</dbReference>
<dbReference type="RefSeq" id="WP_015237267.1">
    <property type="nucleotide sequence ID" value="NC_019793.1"/>
</dbReference>
<dbReference type="AlphaFoldDB" id="L0A526"/>
<evidence type="ECO:0000313" key="5">
    <source>
        <dbReference type="EMBL" id="AFZ68971.1"/>
    </source>
</evidence>
<keyword evidence="1" id="KW-0677">Repeat</keyword>
<dbReference type="eggNOG" id="COG0457">
    <property type="taxonomic scope" value="Bacteria"/>
</dbReference>
<name>L0A526_DEIPD</name>
<dbReference type="KEGG" id="dpd:Deipe_3541"/>
<protein>
    <submittedName>
        <fullName evidence="5">Tfp pilus assembly protein PilF</fullName>
    </submittedName>
</protein>
<evidence type="ECO:0000256" key="1">
    <source>
        <dbReference type="ARBA" id="ARBA00022737"/>
    </source>
</evidence>
<keyword evidence="4" id="KW-0732">Signal</keyword>
<reference evidence="6" key="1">
    <citation type="submission" date="2012-03" db="EMBL/GenBank/DDBJ databases">
        <title>Complete sequence of chromosome of Deinococcus peraridilitoris DSM 19664.</title>
        <authorList>
            <person name="Lucas S."/>
            <person name="Copeland A."/>
            <person name="Lapidus A."/>
            <person name="Glavina del Rio T."/>
            <person name="Dalin E."/>
            <person name="Tice H."/>
            <person name="Bruce D."/>
            <person name="Goodwin L."/>
            <person name="Pitluck S."/>
            <person name="Peters L."/>
            <person name="Mikhailova N."/>
            <person name="Lu M."/>
            <person name="Kyrpides N."/>
            <person name="Mavromatis K."/>
            <person name="Ivanova N."/>
            <person name="Brettin T."/>
            <person name="Detter J.C."/>
            <person name="Han C."/>
            <person name="Larimer F."/>
            <person name="Land M."/>
            <person name="Hauser L."/>
            <person name="Markowitz V."/>
            <person name="Cheng J.-F."/>
            <person name="Hugenholtz P."/>
            <person name="Woyke T."/>
            <person name="Wu D."/>
            <person name="Pukall R."/>
            <person name="Steenblock K."/>
            <person name="Brambilla E."/>
            <person name="Klenk H.-P."/>
            <person name="Eisen J.A."/>
        </authorList>
    </citation>
    <scope>NUCLEOTIDE SEQUENCE [LARGE SCALE GENOMIC DNA]</scope>
    <source>
        <strain evidence="6">DSM 19664 / LMG 22246 / CIP 109416 / KR-200</strain>
    </source>
</reference>
<dbReference type="HOGENOM" id="CLU_034721_0_0_0"/>
<dbReference type="EMBL" id="CP003382">
    <property type="protein sequence ID" value="AFZ68971.1"/>
    <property type="molecule type" value="Genomic_DNA"/>
</dbReference>
<dbReference type="PANTHER" id="PTHR45586:SF1">
    <property type="entry name" value="LIPOPOLYSACCHARIDE ASSEMBLY PROTEIN B"/>
    <property type="match status" value="1"/>
</dbReference>
<evidence type="ECO:0000313" key="6">
    <source>
        <dbReference type="Proteomes" id="UP000010467"/>
    </source>
</evidence>
<dbReference type="InterPro" id="IPR051012">
    <property type="entry name" value="CellSynth/LPSAsmb/PSIAsmb"/>
</dbReference>
<evidence type="ECO:0000256" key="2">
    <source>
        <dbReference type="ARBA" id="ARBA00022803"/>
    </source>
</evidence>
<dbReference type="InterPro" id="IPR019734">
    <property type="entry name" value="TPR_rpt"/>
</dbReference>
<dbReference type="PROSITE" id="PS50005">
    <property type="entry name" value="TPR"/>
    <property type="match status" value="3"/>
</dbReference>
<feature type="signal peptide" evidence="4">
    <location>
        <begin position="1"/>
        <end position="24"/>
    </location>
</feature>
<feature type="chain" id="PRO_5003939113" evidence="4">
    <location>
        <begin position="25"/>
        <end position="504"/>
    </location>
</feature>
<evidence type="ECO:0000256" key="3">
    <source>
        <dbReference type="PROSITE-ProRule" id="PRU00339"/>
    </source>
</evidence>
<dbReference type="InterPro" id="IPR011990">
    <property type="entry name" value="TPR-like_helical_dom_sf"/>
</dbReference>
<dbReference type="GO" id="GO:0042802">
    <property type="term" value="F:identical protein binding"/>
    <property type="evidence" value="ECO:0007669"/>
    <property type="project" value="InterPro"/>
</dbReference>
<dbReference type="Proteomes" id="UP000010467">
    <property type="component" value="Chromosome"/>
</dbReference>
<keyword evidence="2 3" id="KW-0802">TPR repeat</keyword>
<dbReference type="SMART" id="SM00028">
    <property type="entry name" value="TPR"/>
    <property type="match status" value="7"/>
</dbReference>
<sequence>MAQHKFLNMMGALMAAQAVGGVLAQATPAPSTPVSTPAVTTATPAPVNADALESARAALNAGRLREAQVKFEALVAADFGNVEAHFGLGLALYALGDFTGARFEFQQLVKLAPERVEGHYNLGVVAARSGNSDEALVNFGKALEVARGKTAPATLRQLLDAVAAEQGRKADFAGLSKTLEEALALSPQDDALRLRLAEATFRAGNGLDALPLAYTVLQRQRANVNAALLVAEVYAAQNLPERAARELDKVASVAPPKARATLLVRKAELLRASDKPKEAADALRTAIKADPSNARAVASLGELLFSRGDRGGALSAWQTALKLEPKNTLFRANLASVQLAVGQTDAARENALIVQRDAVDAATSARAQFVLGVAAYRQGNHAQARSALQAASLKSPSAETYLWLGLSEYALKDYAGAVTALEASVKSAPEMTARTSLGAALLAAGRYPEAEATLRGVVTDAPKNGEAWYNLGWSMRSQGREADARVAFKKSLGLGYAKAEGALR</sequence>